<sequence>MAKSFLRNPRQDFRHDNFIEFKSIFCFANAEASLYLSLGFSLLEIFSKFKYSPGNLKSINSKLLGLHEEAKTFCISNNINIYYIEEYMKHYLALMSEVNVPNCFKYINTLAASNDTASILDYAMRCYICTICIGKKELHCKILNYNYLTKEETNAVMANFTQKFSVCIYIYDKPQPEVYANNVKNEFPCLYLYREIQMGQIYNQGKNKIEDIEIVRFSMLYTPEMEDIETNNNFLKSKVEDYPFINKIYKPSPMIKGPNNYVKPKTPLRERPSTAMENPLKSNKNPDALPNANPQFKYQTNIPQIPAFAGPNLTPFINQNIPNTNYEAQPKIVNPGVPKNISNPNVNFGAIVNTKPIQTIPTDVLEILDNWAGLLLKYQISDNIVASQATKLITSYPNVIIPENLKIISSVNSSQKYVPDRIVEFIDSLVKELNKYSISSKDLINHVNQISSEFIAISNLNSIKSLQNFKSLNPQIMKILESDLPQQDVYYCSYGCNSASGIACTCQNQEVYICNSHIKYHFQTGNHNHFNIFKNIQLSEKNEWKNYYNSVRNSILNTITAIEKSLEKLYNCINGKKNSIAKKVEGVRVLIECKLKNLEENEMIKVKDDIFFDVAECLSHINEKNFTQYLIHEILEFVKN</sequence>
<organism evidence="2 3">
    <name type="scientific">Stentor coeruleus</name>
    <dbReference type="NCBI Taxonomy" id="5963"/>
    <lineage>
        <taxon>Eukaryota</taxon>
        <taxon>Sar</taxon>
        <taxon>Alveolata</taxon>
        <taxon>Ciliophora</taxon>
        <taxon>Postciliodesmatophora</taxon>
        <taxon>Heterotrichea</taxon>
        <taxon>Heterotrichida</taxon>
        <taxon>Stentoridae</taxon>
        <taxon>Stentor</taxon>
    </lineage>
</organism>
<evidence type="ECO:0000313" key="3">
    <source>
        <dbReference type="Proteomes" id="UP000187209"/>
    </source>
</evidence>
<keyword evidence="3" id="KW-1185">Reference proteome</keyword>
<dbReference type="AlphaFoldDB" id="A0A1R2BQ94"/>
<dbReference type="Proteomes" id="UP000187209">
    <property type="component" value="Unassembled WGS sequence"/>
</dbReference>
<accession>A0A1R2BQ94</accession>
<reference evidence="2 3" key="1">
    <citation type="submission" date="2016-11" db="EMBL/GenBank/DDBJ databases">
        <title>The macronuclear genome of Stentor coeruleus: a giant cell with tiny introns.</title>
        <authorList>
            <person name="Slabodnick M."/>
            <person name="Ruby J.G."/>
            <person name="Reiff S.B."/>
            <person name="Swart E.C."/>
            <person name="Gosai S."/>
            <person name="Prabakaran S."/>
            <person name="Witkowska E."/>
            <person name="Larue G.E."/>
            <person name="Fisher S."/>
            <person name="Freeman R.M."/>
            <person name="Gunawardena J."/>
            <person name="Chu W."/>
            <person name="Stover N.A."/>
            <person name="Gregory B.D."/>
            <person name="Nowacki M."/>
            <person name="Derisi J."/>
            <person name="Roy S.W."/>
            <person name="Marshall W.F."/>
            <person name="Sood P."/>
        </authorList>
    </citation>
    <scope>NUCLEOTIDE SEQUENCE [LARGE SCALE GENOMIC DNA]</scope>
    <source>
        <strain evidence="2">WM001</strain>
    </source>
</reference>
<name>A0A1R2BQ94_9CILI</name>
<protein>
    <submittedName>
        <fullName evidence="2">Uncharacterized protein</fullName>
    </submittedName>
</protein>
<proteinExistence type="predicted"/>
<comment type="caution">
    <text evidence="2">The sequence shown here is derived from an EMBL/GenBank/DDBJ whole genome shotgun (WGS) entry which is preliminary data.</text>
</comment>
<dbReference type="EMBL" id="MPUH01000504">
    <property type="protein sequence ID" value="OMJ78765.1"/>
    <property type="molecule type" value="Genomic_DNA"/>
</dbReference>
<evidence type="ECO:0000256" key="1">
    <source>
        <dbReference type="SAM" id="MobiDB-lite"/>
    </source>
</evidence>
<evidence type="ECO:0000313" key="2">
    <source>
        <dbReference type="EMBL" id="OMJ78765.1"/>
    </source>
</evidence>
<feature type="region of interest" description="Disordered" evidence="1">
    <location>
        <begin position="259"/>
        <end position="290"/>
    </location>
</feature>
<gene>
    <name evidence="2" type="ORF">SteCoe_21338</name>
</gene>